<protein>
    <submittedName>
        <fullName evidence="1">Uncharacterized protein</fullName>
    </submittedName>
</protein>
<reference evidence="1 2" key="1">
    <citation type="submission" date="2016-10" db="EMBL/GenBank/DDBJ databases">
        <authorList>
            <person name="de Groot N.N."/>
        </authorList>
    </citation>
    <scope>NUCLEOTIDE SEQUENCE [LARGE SCALE GENOMIC DNA]</scope>
    <source>
        <strain evidence="1 2">743A</strain>
    </source>
</reference>
<dbReference type="AlphaFoldDB" id="A0A1I6KQI4"/>
<accession>A0A1I6KQI4</accession>
<name>A0A1I6KQI4_9FIRM</name>
<dbReference type="OrthoDB" id="3034784at2"/>
<keyword evidence="2" id="KW-1185">Reference proteome</keyword>
<gene>
    <name evidence="1" type="ORF">SAMN05661086_02557</name>
</gene>
<proteinExistence type="predicted"/>
<dbReference type="STRING" id="37658.SAMN05661086_02557"/>
<dbReference type="EMBL" id="FOYZ01000010">
    <property type="protein sequence ID" value="SFR93248.1"/>
    <property type="molecule type" value="Genomic_DNA"/>
</dbReference>
<dbReference type="Proteomes" id="UP000199659">
    <property type="component" value="Unassembled WGS sequence"/>
</dbReference>
<evidence type="ECO:0000313" key="1">
    <source>
        <dbReference type="EMBL" id="SFR93248.1"/>
    </source>
</evidence>
<sequence length="1138" mass="127654">MKVTAQSELMKNYITGSRISAKKSLRAVYAEDQSAMLFSLDENNAFTLTMASVSSPTGWMEIDLGDQLKNKYGFGSKPKIQCFSVIQNSDGTIMIVIAVSNTIQGHSKLFVSKKFSNNLLSEEWNKFSSHLILRELKDGLVVTDLDIGGSEDNTLVIFVASKPGEMHRHFQVNPDTADSSWTYMPLILPQNVSVCLDAKVGVSEQYGIGVYALCKLETSINLSFTSLPVIVEGHVVTNSVSLLVPTQLQPNTMAVLEEKNGYTELYVAGNGLYRFSVEAQQESNLEGLWITQSSLTRGIKQLHIANDVSEKEIRIWANNESDTLVQIFGTMKNNEIEWGQPLYIDSEVTTLTAYCSKMKVNESIDSGLAFGKSDGSLYLLLRDNVSNLWKQQSVVLPHVDKVYEISNYVTRIQFFDNDNIPIANQIVDMQASFDCPTLINGKYYALKAAVAKSVEADGDGIITVIYEAHELLVPEYSIIYNKSKMQINPSVNVMKRIHDIKSGKDIARACRSNGKPLFPNGIEASSCDNAAQIVAQLIQVQNSIESGATKRAMDKSLFQNKYQITSQNEKDFLVDAGDLFMSLISRVHDFLKFRIKEIANDIWEFIIDLGEQCAHFIFTTVSQVISAINWSLESILGIDFDDIVEWLGFVFNWEDILQNHRVIGQIINLSLDKVVIDILNSKEKVHEIFNKIREQLVDDKIVLEQSDEIFKERVRHQPQENDAYDTPQANWAIQQFKNNTENITTSQDGVFDDISELFKDLTDSQITIIKNAVDQIQTQVVDNFNSASLGDIISLFVDIVGSVLINTVENVTLTFVDAAAILVKALKVLLNIRWNIPVISYVYEEIICNGDGSKLTLLDAVCLFISIPATVIYKTINKKNMFLEEQAERIKQAENWKELMHAFQASEQQDFLMGQNGESKVINQQLIDTSLKFLLFSNICRMLSLVAYTVRETSQGCVKNVVNEFKVGFDWGNYCFSVINLSISLSFVKTPHNIARCVIDSTLTTGQLPIRIKDTYLAVYKRKFGVDSSLKASLCYIESVLGVGMAIAAAVSLGMQIQEEEPEGVNQKAWRAEYILKFIQNFMTGTYRSIAFVSTFPDTVPYKKIAVIVRGVMLSIRAASGYGRYILLKEEQFLDIDS</sequence>
<dbReference type="RefSeq" id="WP_092561393.1">
    <property type="nucleotide sequence ID" value="NZ_FOYZ01000010.1"/>
</dbReference>
<evidence type="ECO:0000313" key="2">
    <source>
        <dbReference type="Proteomes" id="UP000199659"/>
    </source>
</evidence>
<organism evidence="1 2">
    <name type="scientific">Anaeromicropila populeti</name>
    <dbReference type="NCBI Taxonomy" id="37658"/>
    <lineage>
        <taxon>Bacteria</taxon>
        <taxon>Bacillati</taxon>
        <taxon>Bacillota</taxon>
        <taxon>Clostridia</taxon>
        <taxon>Lachnospirales</taxon>
        <taxon>Lachnospiraceae</taxon>
        <taxon>Anaeromicropila</taxon>
    </lineage>
</organism>